<dbReference type="PANTHER" id="PTHR43727">
    <property type="entry name" value="DIAMINOPIMELATE DECARBOXYLASE"/>
    <property type="match status" value="1"/>
</dbReference>
<dbReference type="Proteomes" id="UP000273641">
    <property type="component" value="Unassembled WGS sequence"/>
</dbReference>
<evidence type="ECO:0000256" key="3">
    <source>
        <dbReference type="ARBA" id="ARBA00022898"/>
    </source>
</evidence>
<accession>A0AAE8K7M1</accession>
<dbReference type="AlphaFoldDB" id="A0AAE8K7M1"/>
<feature type="binding site" evidence="5">
    <location>
        <position position="292"/>
    </location>
    <ligand>
        <name>substrate</name>
    </ligand>
</feature>
<dbReference type="NCBIfam" id="TIGR01048">
    <property type="entry name" value="lysA"/>
    <property type="match status" value="1"/>
</dbReference>
<feature type="binding site" evidence="5">
    <location>
        <position position="389"/>
    </location>
    <ligand>
        <name>substrate</name>
    </ligand>
</feature>
<evidence type="ECO:0000259" key="9">
    <source>
        <dbReference type="Pfam" id="PF02784"/>
    </source>
</evidence>
<evidence type="ECO:0000256" key="5">
    <source>
        <dbReference type="HAMAP-Rule" id="MF_02120"/>
    </source>
</evidence>
<dbReference type="InterPro" id="IPR000183">
    <property type="entry name" value="Orn/DAP/Arg_de-COase"/>
</dbReference>
<dbReference type="InterPro" id="IPR022657">
    <property type="entry name" value="De-COase2_CS"/>
</dbReference>
<organism evidence="10 11">
    <name type="scientific">Clostridium perfringens</name>
    <dbReference type="NCBI Taxonomy" id="1502"/>
    <lineage>
        <taxon>Bacteria</taxon>
        <taxon>Bacillati</taxon>
        <taxon>Bacillota</taxon>
        <taxon>Clostridia</taxon>
        <taxon>Eubacteriales</taxon>
        <taxon>Clostridiaceae</taxon>
        <taxon>Clostridium</taxon>
    </lineage>
</organism>
<dbReference type="InterPro" id="IPR029066">
    <property type="entry name" value="PLP-binding_barrel"/>
</dbReference>
<dbReference type="EC" id="4.1.1.20" evidence="5 6"/>
<sequence length="431" mass="48245">MKLFGSMKVEGNELYVGGVKASALSKEYGTPLYVIDEELVRSNCRRYYNAMKCEERGNRVTYAGKAFINMSMCNLVNEENLYLDVVSGGELYTAYKAGFPLERIYFHGNNKSDYEIDLGVRLGIGRFIVDNIHELEVLNSIAQEYGRVQKVYLRITPGVEAHTHEYIKTGQLDSKFGFPVIGDTVYDAIKRAMELEYIELNGLHCHIGSQIFDLEPFEDTTEIMLNLINDIKETLGYEIKELDLGGGFGIYYTEGDKPKEIEEYCSVIINKADEICRKLNMNVPILSIEPGRSIVGNAGLTLYTVGAIKEIPNIRKYVSVDGGMSDNIRPALYSANYESLIANRVFDNSKEIVTVAGKCCESGDVLLNSIEMPRMETGDILAIMSTGAYGHSMANNYNRIPKAAVVSVSNGISKVMCKRETYEDLLRNECF</sequence>
<name>A0AAE8K7M1_CLOPF</name>
<gene>
    <name evidence="5 10" type="primary">lysA</name>
    <name evidence="10" type="ORF">EHZ11_08190</name>
</gene>
<feature type="binding site" evidence="5">
    <location>
        <position position="333"/>
    </location>
    <ligand>
        <name>substrate</name>
    </ligand>
</feature>
<evidence type="ECO:0000313" key="11">
    <source>
        <dbReference type="Proteomes" id="UP000273641"/>
    </source>
</evidence>
<comment type="similarity">
    <text evidence="5">Belongs to the Orn/Lys/Arg decarboxylase class-II family. LysA subfamily.</text>
</comment>
<dbReference type="EMBL" id="RQNR01000002">
    <property type="protein sequence ID" value="RQN25201.1"/>
    <property type="molecule type" value="Genomic_DNA"/>
</dbReference>
<evidence type="ECO:0000256" key="1">
    <source>
        <dbReference type="ARBA" id="ARBA00001933"/>
    </source>
</evidence>
<dbReference type="SUPFAM" id="SSF50621">
    <property type="entry name" value="Alanine racemase C-terminal domain-like"/>
    <property type="match status" value="1"/>
</dbReference>
<dbReference type="GO" id="GO:0009089">
    <property type="term" value="P:lysine biosynthetic process via diaminopimelate"/>
    <property type="evidence" value="ECO:0007669"/>
    <property type="project" value="UniProtKB-UniRule"/>
</dbReference>
<feature type="domain" description="Orn/DAP/Arg decarboxylase 2 N-terminal" evidence="9">
    <location>
        <begin position="41"/>
        <end position="295"/>
    </location>
</feature>
<protein>
    <recommendedName>
        <fullName evidence="5 6">Diaminopimelate decarboxylase</fullName>
        <shortName evidence="5">DAP decarboxylase</shortName>
        <shortName evidence="5">DAPDC</shortName>
        <ecNumber evidence="5 6">4.1.1.20</ecNumber>
    </recommendedName>
</protein>
<evidence type="ECO:0000256" key="6">
    <source>
        <dbReference type="NCBIfam" id="TIGR01048"/>
    </source>
</evidence>
<feature type="binding site" evidence="5">
    <location>
        <position position="361"/>
    </location>
    <ligand>
        <name>substrate</name>
    </ligand>
</feature>
<dbReference type="PANTHER" id="PTHR43727:SF2">
    <property type="entry name" value="GROUP IV DECARBOXYLASE"/>
    <property type="match status" value="1"/>
</dbReference>
<dbReference type="Gene3D" id="2.40.37.10">
    <property type="entry name" value="Lyase, Ornithine Decarboxylase, Chain A, domain 1"/>
    <property type="match status" value="1"/>
</dbReference>
<evidence type="ECO:0000256" key="8">
    <source>
        <dbReference type="RuleBase" id="RU003738"/>
    </source>
</evidence>
<feature type="binding site" evidence="5">
    <location>
        <position position="329"/>
    </location>
    <ligand>
        <name>substrate</name>
    </ligand>
</feature>
<dbReference type="RefSeq" id="WP_004458352.1">
    <property type="nucleotide sequence ID" value="NZ_CABEEO010000004.1"/>
</dbReference>
<comment type="catalytic activity">
    <reaction evidence="5 8">
        <text>meso-2,6-diaminopimelate + H(+) = L-lysine + CO2</text>
        <dbReference type="Rhea" id="RHEA:15101"/>
        <dbReference type="ChEBI" id="CHEBI:15378"/>
        <dbReference type="ChEBI" id="CHEBI:16526"/>
        <dbReference type="ChEBI" id="CHEBI:32551"/>
        <dbReference type="ChEBI" id="CHEBI:57791"/>
        <dbReference type="EC" id="4.1.1.20"/>
    </reaction>
</comment>
<feature type="binding site" evidence="5">
    <location>
        <begin position="289"/>
        <end position="292"/>
    </location>
    <ligand>
        <name>pyridoxal 5'-phosphate</name>
        <dbReference type="ChEBI" id="CHEBI:597326"/>
    </ligand>
</feature>
<dbReference type="GO" id="GO:0030170">
    <property type="term" value="F:pyridoxal phosphate binding"/>
    <property type="evidence" value="ECO:0007669"/>
    <property type="project" value="UniProtKB-UniRule"/>
</dbReference>
<comment type="caution">
    <text evidence="10">The sequence shown here is derived from an EMBL/GenBank/DDBJ whole genome shotgun (WGS) entry which is preliminary data.</text>
</comment>
<evidence type="ECO:0000313" key="10">
    <source>
        <dbReference type="EMBL" id="RQN25201.1"/>
    </source>
</evidence>
<keyword evidence="3 5" id="KW-0663">Pyridoxal phosphate</keyword>
<feature type="binding site" evidence="5">
    <location>
        <position position="389"/>
    </location>
    <ligand>
        <name>pyridoxal 5'-phosphate</name>
        <dbReference type="ChEBI" id="CHEBI:597326"/>
    </ligand>
</feature>
<dbReference type="InterPro" id="IPR009006">
    <property type="entry name" value="Ala_racemase/Decarboxylase_C"/>
</dbReference>
<keyword evidence="2 5" id="KW-0210">Decarboxylase</keyword>
<evidence type="ECO:0000256" key="4">
    <source>
        <dbReference type="ARBA" id="ARBA00023239"/>
    </source>
</evidence>
<dbReference type="GO" id="GO:0008836">
    <property type="term" value="F:diaminopimelate decarboxylase activity"/>
    <property type="evidence" value="ECO:0007669"/>
    <property type="project" value="UniProtKB-UniRule"/>
</dbReference>
<dbReference type="Gene3D" id="3.20.20.10">
    <property type="entry name" value="Alanine racemase"/>
    <property type="match status" value="1"/>
</dbReference>
<evidence type="ECO:0000256" key="7">
    <source>
        <dbReference type="PIRSR" id="PIRSR600183-50"/>
    </source>
</evidence>
<dbReference type="InterPro" id="IPR002986">
    <property type="entry name" value="DAP_deCOOHase_LysA"/>
</dbReference>
<dbReference type="Pfam" id="PF02784">
    <property type="entry name" value="Orn_Arg_deC_N"/>
    <property type="match status" value="1"/>
</dbReference>
<proteinExistence type="inferred from homology"/>
<dbReference type="FunFam" id="3.20.20.10:FF:000003">
    <property type="entry name" value="Diaminopimelate decarboxylase"/>
    <property type="match status" value="1"/>
</dbReference>
<comment type="cofactor">
    <cofactor evidence="1 5 7 8">
        <name>pyridoxal 5'-phosphate</name>
        <dbReference type="ChEBI" id="CHEBI:597326"/>
    </cofactor>
</comment>
<keyword evidence="4 5" id="KW-0456">Lyase</keyword>
<dbReference type="SUPFAM" id="SSF51419">
    <property type="entry name" value="PLP-binding barrel"/>
    <property type="match status" value="1"/>
</dbReference>
<reference evidence="10 11" key="1">
    <citation type="submission" date="2018-11" db="EMBL/GenBank/DDBJ databases">
        <title>Draft genome sequences of potential pathogenic Clostridium perfringens from environmental surface water in the North West Province, South Africa.</title>
        <authorList>
            <person name="Fourie J.C.J."/>
            <person name="Sanko T.J."/>
            <person name="Bezuidenhout C."/>
            <person name="Mienie C."/>
            <person name="Adeleke R."/>
        </authorList>
    </citation>
    <scope>NUCLEOTIDE SEQUENCE [LARGE SCALE GENOMIC DNA]</scope>
    <source>
        <strain evidence="10 11">SC4-C13</strain>
    </source>
</reference>
<dbReference type="PRINTS" id="PR01181">
    <property type="entry name" value="DAPDCRBXLASE"/>
</dbReference>
<keyword evidence="5" id="KW-0028">Amino-acid biosynthesis</keyword>
<dbReference type="CDD" id="cd06828">
    <property type="entry name" value="PLPDE_III_DapDC"/>
    <property type="match status" value="1"/>
</dbReference>
<comment type="pathway">
    <text evidence="5 8">Amino-acid biosynthesis; L-lysine biosynthesis via DAP pathway; L-lysine from DL-2,6-diaminopimelate: step 1/1.</text>
</comment>
<dbReference type="PRINTS" id="PR01179">
    <property type="entry name" value="ODADCRBXLASE"/>
</dbReference>
<dbReference type="InterPro" id="IPR022644">
    <property type="entry name" value="De-COase2_N"/>
</dbReference>
<evidence type="ECO:0000256" key="2">
    <source>
        <dbReference type="ARBA" id="ARBA00022793"/>
    </source>
</evidence>
<comment type="subunit">
    <text evidence="5">Homodimer.</text>
</comment>
<feature type="modified residue" description="N6-(pyridoxal phosphate)lysine" evidence="5 7">
    <location>
        <position position="65"/>
    </location>
</feature>
<dbReference type="HAMAP" id="MF_02120">
    <property type="entry name" value="LysA"/>
    <property type="match status" value="1"/>
</dbReference>
<comment type="function">
    <text evidence="5">Specifically catalyzes the decarboxylation of meso-diaminopimelate (meso-DAP) to L-lysine.</text>
</comment>
<dbReference type="PROSITE" id="PS00879">
    <property type="entry name" value="ODR_DC_2_2"/>
    <property type="match status" value="1"/>
</dbReference>
<feature type="active site" description="Proton donor" evidence="7">
    <location>
        <position position="360"/>
    </location>
</feature>
<keyword evidence="5 8" id="KW-0457">Lysine biosynthesis</keyword>
<feature type="binding site" evidence="5">
    <location>
        <position position="247"/>
    </location>
    <ligand>
        <name>pyridoxal 5'-phosphate</name>
        <dbReference type="ChEBI" id="CHEBI:597326"/>
    </ligand>
</feature>